<dbReference type="FunFam" id="3.40.50.10860:FF:000012">
    <property type="entry name" value="Methylenetetrahydrofolate dehydrogenase [NAD(+)]"/>
    <property type="match status" value="1"/>
</dbReference>
<keyword evidence="5 12" id="KW-0812">Transmembrane</keyword>
<name>A0ABD3N987_9STRA</name>
<evidence type="ECO:0000259" key="14">
    <source>
        <dbReference type="Pfam" id="PF02882"/>
    </source>
</evidence>
<evidence type="ECO:0000256" key="3">
    <source>
        <dbReference type="ARBA" id="ARBA00015087"/>
    </source>
</evidence>
<feature type="domain" description="Tetrahydrofolate dehydrogenase/cyclohydrolase NAD(P)-binding" evidence="14">
    <location>
        <begin position="479"/>
        <end position="541"/>
    </location>
</feature>
<organism evidence="15 16">
    <name type="scientific">Discostella pseudostelligera</name>
    <dbReference type="NCBI Taxonomy" id="259834"/>
    <lineage>
        <taxon>Eukaryota</taxon>
        <taxon>Sar</taxon>
        <taxon>Stramenopiles</taxon>
        <taxon>Ochrophyta</taxon>
        <taxon>Bacillariophyta</taxon>
        <taxon>Coscinodiscophyceae</taxon>
        <taxon>Thalassiosirophycidae</taxon>
        <taxon>Stephanodiscales</taxon>
        <taxon>Stephanodiscaceae</taxon>
        <taxon>Discostella</taxon>
    </lineage>
</organism>
<evidence type="ECO:0000256" key="6">
    <source>
        <dbReference type="ARBA" id="ARBA00022989"/>
    </source>
</evidence>
<reference evidence="15 16" key="1">
    <citation type="submission" date="2024-10" db="EMBL/GenBank/DDBJ databases">
        <title>Updated reference genomes for cyclostephanoid diatoms.</title>
        <authorList>
            <person name="Roberts W.R."/>
            <person name="Alverson A.J."/>
        </authorList>
    </citation>
    <scope>NUCLEOTIDE SEQUENCE [LARGE SCALE GENOMIC DNA]</scope>
    <source>
        <strain evidence="15 16">AJA232-27</strain>
    </source>
</reference>
<dbReference type="InterPro" id="IPR046346">
    <property type="entry name" value="Aminoacid_DH-like_N_sf"/>
</dbReference>
<evidence type="ECO:0000256" key="4">
    <source>
        <dbReference type="ARBA" id="ARBA00022475"/>
    </source>
</evidence>
<protein>
    <recommendedName>
        <fullName evidence="3">Transmembrane protein 231</fullName>
    </recommendedName>
</protein>
<accession>A0ABD3N987</accession>
<evidence type="ECO:0000256" key="5">
    <source>
        <dbReference type="ARBA" id="ARBA00022692"/>
    </source>
</evidence>
<evidence type="ECO:0000256" key="7">
    <source>
        <dbReference type="ARBA" id="ARBA00023069"/>
    </source>
</evidence>
<evidence type="ECO:0000256" key="9">
    <source>
        <dbReference type="ARBA" id="ARBA00023180"/>
    </source>
</evidence>
<keyword evidence="8 12" id="KW-0472">Membrane</keyword>
<dbReference type="SUPFAM" id="SSF51735">
    <property type="entry name" value="NAD(P)-binding Rossmann-fold domains"/>
    <property type="match status" value="1"/>
</dbReference>
<evidence type="ECO:0000256" key="11">
    <source>
        <dbReference type="ARBA" id="ARBA00024803"/>
    </source>
</evidence>
<feature type="transmembrane region" description="Helical" evidence="12">
    <location>
        <begin position="21"/>
        <end position="42"/>
    </location>
</feature>
<keyword evidence="4" id="KW-1003">Cell membrane</keyword>
<dbReference type="Pfam" id="PF02882">
    <property type="entry name" value="THF_DHG_CYH_C"/>
    <property type="match status" value="1"/>
</dbReference>
<keyword evidence="10" id="KW-0966">Cell projection</keyword>
<keyword evidence="9" id="KW-0325">Glycoprotein</keyword>
<evidence type="ECO:0000256" key="1">
    <source>
        <dbReference type="ARBA" id="ARBA00004272"/>
    </source>
</evidence>
<comment type="caution">
    <text evidence="15">The sequence shown here is derived from an EMBL/GenBank/DDBJ whole genome shotgun (WGS) entry which is preliminary data.</text>
</comment>
<dbReference type="GO" id="GO:0060170">
    <property type="term" value="C:ciliary membrane"/>
    <property type="evidence" value="ECO:0007669"/>
    <property type="project" value="UniProtKB-SubCell"/>
</dbReference>
<comment type="similarity">
    <text evidence="2">Belongs to the TMEM231 family.</text>
</comment>
<dbReference type="EMBL" id="JALLBG020000035">
    <property type="protein sequence ID" value="KAL3770841.1"/>
    <property type="molecule type" value="Genomic_DNA"/>
</dbReference>
<sequence length="667" mass="75568">MKRIVVFQEHLTRRYSAPRLSLAYLFVILFNAAALIIPFFFFNGTHGDFWIQYGTYRERPEVAFQYKVIVVLESTSLTSNLTKEIFVSNIDSLNVLRPETYRLASIQFQEDDIDRDGKFDSFTLESDVPLYPDEQIQSMQALLFFKYRLQKRVKLDMESIAYTSAESVLPMSGFDSKGSLMLRQSNPLGVRDYTSTLYAEETPLIDTIDSLATNRIKASNVNHVLEKYRARSVVADYVEHYPIKLLGRSSVPGEAEMFHLKMKVDIPEQEILYIATLMEVLQDGWIKYLSVVVVCFFLLNRIKSMVFGCQLLPKDTPPSSPPSFAPGAKKIDSTSIAAPFREEVRNQVQKLASAGIDAPLLVGLLANNDPAARQYAEWTGRACRADGIRYELRTIEDPIDVESALRDANDDPRVHGIIVYYPIFGQVESFSGESQDDYLRDTVSYKCDVEGLCHDYRSNLYRNIRHVDFPRNTKKCVLPCTALSVVKILDSLPSCFNKSKPIGRQMEGKTVTIINRSEIVGRPLAAMLANDGADVYSIDIDSIYLFRGGKLHKCKGETPESCVRKVRDKYCWYDVKVVLRGPRSSLLQSLFAFIPCKTSDQSPQSNVVVTGVPTKNYRLPSEWIQPHTTIVNVASFKNVNEDEILQIEGVQYVPMVGKVTGGFYLHY</sequence>
<dbReference type="InterPro" id="IPR019306">
    <property type="entry name" value="TMEM231"/>
</dbReference>
<evidence type="ECO:0000313" key="15">
    <source>
        <dbReference type="EMBL" id="KAL3770841.1"/>
    </source>
</evidence>
<evidence type="ECO:0000313" key="16">
    <source>
        <dbReference type="Proteomes" id="UP001530293"/>
    </source>
</evidence>
<dbReference type="Pfam" id="PF00763">
    <property type="entry name" value="THF_DHG_CYH"/>
    <property type="match status" value="1"/>
</dbReference>
<dbReference type="InterPro" id="IPR020630">
    <property type="entry name" value="THF_DH/CycHdrlase_cat_dom"/>
</dbReference>
<evidence type="ECO:0000256" key="2">
    <source>
        <dbReference type="ARBA" id="ARBA00009082"/>
    </source>
</evidence>
<dbReference type="SUPFAM" id="SSF53223">
    <property type="entry name" value="Aminoacid dehydrogenase-like, N-terminal domain"/>
    <property type="match status" value="1"/>
</dbReference>
<dbReference type="PANTHER" id="PTHR14605">
    <property type="entry name" value="CHST5 PROTEIN"/>
    <property type="match status" value="1"/>
</dbReference>
<feature type="domain" description="Tetrahydrofolate dehydrogenase/cyclohydrolase catalytic" evidence="13">
    <location>
        <begin position="331"/>
        <end position="428"/>
    </location>
</feature>
<dbReference type="InterPro" id="IPR036291">
    <property type="entry name" value="NAD(P)-bd_dom_sf"/>
</dbReference>
<keyword evidence="7" id="KW-0969">Cilium</keyword>
<evidence type="ECO:0000256" key="8">
    <source>
        <dbReference type="ARBA" id="ARBA00023136"/>
    </source>
</evidence>
<comment type="subcellular location">
    <subcellularLocation>
        <location evidence="1">Cell projection</location>
        <location evidence="1">Cilium membrane</location>
        <topology evidence="1">Multi-pass membrane protein</topology>
    </subcellularLocation>
</comment>
<keyword evidence="6 12" id="KW-1133">Transmembrane helix</keyword>
<dbReference type="Gene3D" id="3.40.50.10860">
    <property type="entry name" value="Leucine Dehydrogenase, chain A, domain 1"/>
    <property type="match status" value="1"/>
</dbReference>
<evidence type="ECO:0000256" key="10">
    <source>
        <dbReference type="ARBA" id="ARBA00023273"/>
    </source>
</evidence>
<gene>
    <name evidence="15" type="ORF">ACHAWU_006400</name>
</gene>
<dbReference type="PANTHER" id="PTHR14605:SF1">
    <property type="entry name" value="TRANSMEMBRANE PROTEIN 231"/>
    <property type="match status" value="1"/>
</dbReference>
<keyword evidence="16" id="KW-1185">Reference proteome</keyword>
<evidence type="ECO:0000259" key="13">
    <source>
        <dbReference type="Pfam" id="PF00763"/>
    </source>
</evidence>
<comment type="function">
    <text evidence="11">Transmembrane component of the tectonic-like complex, a complex localized at the transition zone of primary cilia and acting as a barrier that prevents diffusion of transmembrane proteins between the cilia and plasma membranes. Required for ciliogenesis and sonic hedgehog/SHH signaling.</text>
</comment>
<dbReference type="Proteomes" id="UP001530293">
    <property type="component" value="Unassembled WGS sequence"/>
</dbReference>
<proteinExistence type="inferred from homology"/>
<dbReference type="AlphaFoldDB" id="A0ABD3N987"/>
<dbReference type="InterPro" id="IPR020631">
    <property type="entry name" value="THF_DH/CycHdrlase_NAD-bd_dom"/>
</dbReference>
<evidence type="ECO:0000256" key="12">
    <source>
        <dbReference type="SAM" id="Phobius"/>
    </source>
</evidence>
<dbReference type="Pfam" id="PF10149">
    <property type="entry name" value="TM231"/>
    <property type="match status" value="1"/>
</dbReference>
<dbReference type="Gene3D" id="3.40.50.720">
    <property type="entry name" value="NAD(P)-binding Rossmann-like Domain"/>
    <property type="match status" value="1"/>
</dbReference>